<reference evidence="2" key="1">
    <citation type="submission" date="2017-02" db="EMBL/GenBank/DDBJ databases">
        <authorList>
            <person name="Regsiter A."/>
            <person name="William W."/>
        </authorList>
    </citation>
    <scope>NUCLEOTIDE SEQUENCE</scope>
    <source>
        <strain evidence="2">BdmA 4</strain>
    </source>
</reference>
<evidence type="ECO:0000313" key="2">
    <source>
        <dbReference type="EMBL" id="SLM18061.1"/>
    </source>
</evidence>
<sequence>MKRKSILVAVGLVLGALCLASAASTADITGIWLGEGGAQLSVRAHGSSLHLELNADASRIRVEGMEQGSDGAWNLRLAAGPAAAEWSGTLKLVFPKDSMLPGPMNLGISAQLKDNSILELSLPDAPFSTRRLHLRRSSGGKGLQGLWVMDEAPLFLRVSDEGRTMLFTFTGGNPVSLLMEDAKIVTELRQSGDGTWAGSFTRPSGRTFALVLTLENEKLIFGVSSFPFSRKTSFSRASGPGQ</sequence>
<keyword evidence="1" id="KW-0732">Signal</keyword>
<dbReference type="AlphaFoldDB" id="A0A3P3XP51"/>
<proteinExistence type="predicted"/>
<organism evidence="2">
    <name type="scientific">uncultured spirochete</name>
    <dbReference type="NCBI Taxonomy" id="156406"/>
    <lineage>
        <taxon>Bacteria</taxon>
        <taxon>Pseudomonadati</taxon>
        <taxon>Spirochaetota</taxon>
        <taxon>Spirochaetia</taxon>
        <taxon>Spirochaetales</taxon>
        <taxon>environmental samples</taxon>
    </lineage>
</organism>
<gene>
    <name evidence="2" type="ORF">SPIRO4BDMA_40633</name>
</gene>
<protein>
    <submittedName>
        <fullName evidence="2">Uncharacterized protein</fullName>
    </submittedName>
</protein>
<evidence type="ECO:0000256" key="1">
    <source>
        <dbReference type="SAM" id="SignalP"/>
    </source>
</evidence>
<accession>A0A3P3XP51</accession>
<name>A0A3P3XP51_9SPIR</name>
<dbReference type="EMBL" id="FWDO01000004">
    <property type="protein sequence ID" value="SLM18061.1"/>
    <property type="molecule type" value="Genomic_DNA"/>
</dbReference>
<feature type="chain" id="PRO_5018293963" evidence="1">
    <location>
        <begin position="23"/>
        <end position="242"/>
    </location>
</feature>
<feature type="signal peptide" evidence="1">
    <location>
        <begin position="1"/>
        <end position="22"/>
    </location>
</feature>